<dbReference type="Pfam" id="PF08284">
    <property type="entry name" value="RVP_2"/>
    <property type="match status" value="1"/>
</dbReference>
<accession>A0A438JBN7</accession>
<dbReference type="Gene3D" id="2.40.70.10">
    <property type="entry name" value="Acid Proteases"/>
    <property type="match status" value="1"/>
</dbReference>
<evidence type="ECO:0008006" key="3">
    <source>
        <dbReference type="Google" id="ProtNLM"/>
    </source>
</evidence>
<evidence type="ECO:0000313" key="1">
    <source>
        <dbReference type="EMBL" id="RVX06369.1"/>
    </source>
</evidence>
<protein>
    <recommendedName>
        <fullName evidence="3">Retrotransposon gag domain-containing protein</fullName>
    </recommendedName>
</protein>
<reference evidence="1 2" key="1">
    <citation type="journal article" date="2018" name="PLoS Genet.">
        <title>Population sequencing reveals clonal diversity and ancestral inbreeding in the grapevine cultivar Chardonnay.</title>
        <authorList>
            <person name="Roach M.J."/>
            <person name="Johnson D.L."/>
            <person name="Bohlmann J."/>
            <person name="van Vuuren H.J."/>
            <person name="Jones S.J."/>
            <person name="Pretorius I.S."/>
            <person name="Schmidt S.A."/>
            <person name="Borneman A.R."/>
        </authorList>
    </citation>
    <scope>NUCLEOTIDE SEQUENCE [LARGE SCALE GENOMIC DNA]</scope>
    <source>
        <strain evidence="2">cv. Chardonnay</strain>
        <tissue evidence="1">Leaf</tissue>
    </source>
</reference>
<dbReference type="Proteomes" id="UP000288805">
    <property type="component" value="Unassembled WGS sequence"/>
</dbReference>
<gene>
    <name evidence="1" type="ORF">CK203_023686</name>
</gene>
<organism evidence="1 2">
    <name type="scientific">Vitis vinifera</name>
    <name type="common">Grape</name>
    <dbReference type="NCBI Taxonomy" id="29760"/>
    <lineage>
        <taxon>Eukaryota</taxon>
        <taxon>Viridiplantae</taxon>
        <taxon>Streptophyta</taxon>
        <taxon>Embryophyta</taxon>
        <taxon>Tracheophyta</taxon>
        <taxon>Spermatophyta</taxon>
        <taxon>Magnoliopsida</taxon>
        <taxon>eudicotyledons</taxon>
        <taxon>Gunneridae</taxon>
        <taxon>Pentapetalae</taxon>
        <taxon>rosids</taxon>
        <taxon>Vitales</taxon>
        <taxon>Vitaceae</taxon>
        <taxon>Viteae</taxon>
        <taxon>Vitis</taxon>
    </lineage>
</organism>
<dbReference type="EMBL" id="QGNW01000051">
    <property type="protein sequence ID" value="RVX06369.1"/>
    <property type="molecule type" value="Genomic_DNA"/>
</dbReference>
<name>A0A438JBN7_VITVI</name>
<dbReference type="CDD" id="cd00303">
    <property type="entry name" value="retropepsin_like"/>
    <property type="match status" value="1"/>
</dbReference>
<sequence>MEKTVMDLAYNVMRVLQSLKRHRRQWWHCHQGGTRQLLLNEKTVQDRSLELGNPVGGEGMASDETRQGGNGEWEAFGSWENLKRRSLLCFRSIQEGSLCEQFLVVRHQGIVAAYRWEFEILTTPLKGISEEVMESTFMNGLLPDIQAELRFLQPYGLGHLMEMAQRVEDRNLAMRAASEHDPNSTKMLSSANQGDWKIGENFQTRAVAVSEKTMSQRREIPIKRLTESKLQAHEEEEDNQFDGRATEEPALIELKDVVELSLNSVVGLTTPGTMKIKGTIRSKELRGNDGIGISMKGKGICRGVCISMQGLTVVEDFLPLELGNTDVILGMPWLGTLGDVKVNWKMLTMKIKMGKAVIVLKRDPSLSRTEVSLKAMARAL</sequence>
<comment type="caution">
    <text evidence="1">The sequence shown here is derived from an EMBL/GenBank/DDBJ whole genome shotgun (WGS) entry which is preliminary data.</text>
</comment>
<dbReference type="AlphaFoldDB" id="A0A438JBN7"/>
<evidence type="ECO:0000313" key="2">
    <source>
        <dbReference type="Proteomes" id="UP000288805"/>
    </source>
</evidence>
<proteinExistence type="predicted"/>
<dbReference type="InterPro" id="IPR021109">
    <property type="entry name" value="Peptidase_aspartic_dom_sf"/>
</dbReference>